<evidence type="ECO:0000256" key="1">
    <source>
        <dbReference type="SAM" id="MobiDB-lite"/>
    </source>
</evidence>
<organism evidence="2">
    <name type="scientific">Arion vulgaris</name>
    <dbReference type="NCBI Taxonomy" id="1028688"/>
    <lineage>
        <taxon>Eukaryota</taxon>
        <taxon>Metazoa</taxon>
        <taxon>Spiralia</taxon>
        <taxon>Lophotrochozoa</taxon>
        <taxon>Mollusca</taxon>
        <taxon>Gastropoda</taxon>
        <taxon>Heterobranchia</taxon>
        <taxon>Euthyneura</taxon>
        <taxon>Panpulmonata</taxon>
        <taxon>Eupulmonata</taxon>
        <taxon>Stylommatophora</taxon>
        <taxon>Helicina</taxon>
        <taxon>Arionoidea</taxon>
        <taxon>Arionidae</taxon>
        <taxon>Arion</taxon>
    </lineage>
</organism>
<evidence type="ECO:0000313" key="2">
    <source>
        <dbReference type="EMBL" id="CEK51850.1"/>
    </source>
</evidence>
<feature type="compositionally biased region" description="Basic and acidic residues" evidence="1">
    <location>
        <begin position="52"/>
        <end position="61"/>
    </location>
</feature>
<accession>A0A0B6Y8S3</accession>
<feature type="compositionally biased region" description="Polar residues" evidence="1">
    <location>
        <begin position="30"/>
        <end position="40"/>
    </location>
</feature>
<dbReference type="AlphaFoldDB" id="A0A0B6Y8S3"/>
<name>A0A0B6Y8S3_9EUPU</name>
<feature type="region of interest" description="Disordered" evidence="1">
    <location>
        <begin position="30"/>
        <end position="61"/>
    </location>
</feature>
<sequence length="61" mass="6718">TSPTADTKTFVSPPFDLKLTSDSNDTCHMSNSSSFWSPTKQHGKPLVMPKPQKAEMYETGV</sequence>
<reference evidence="2" key="1">
    <citation type="submission" date="2014-12" db="EMBL/GenBank/DDBJ databases">
        <title>Insight into the proteome of Arion vulgaris.</title>
        <authorList>
            <person name="Aradska J."/>
            <person name="Bulat T."/>
            <person name="Smidak R."/>
            <person name="Sarate P."/>
            <person name="Gangsoo J."/>
            <person name="Sialana F."/>
            <person name="Bilban M."/>
            <person name="Lubec G."/>
        </authorList>
    </citation>
    <scope>NUCLEOTIDE SEQUENCE</scope>
    <source>
        <tissue evidence="2">Skin</tissue>
    </source>
</reference>
<protein>
    <submittedName>
        <fullName evidence="2">Uncharacterized protein</fullName>
    </submittedName>
</protein>
<gene>
    <name evidence="2" type="primary">ORF14650</name>
</gene>
<proteinExistence type="predicted"/>
<feature type="non-terminal residue" evidence="2">
    <location>
        <position position="1"/>
    </location>
</feature>
<dbReference type="EMBL" id="HACG01004985">
    <property type="protein sequence ID" value="CEK51850.1"/>
    <property type="molecule type" value="Transcribed_RNA"/>
</dbReference>